<dbReference type="Gene3D" id="2.60.40.1450">
    <property type="entry name" value="LAG1, DNA binding domain"/>
    <property type="match status" value="1"/>
</dbReference>
<dbReference type="GO" id="GO:0005634">
    <property type="term" value="C:nucleus"/>
    <property type="evidence" value="ECO:0007669"/>
    <property type="project" value="UniProtKB-SubCell"/>
</dbReference>
<dbReference type="InterPro" id="IPR015351">
    <property type="entry name" value="RBP-J/Cbf11/Cbf12_DNA-bd"/>
</dbReference>
<evidence type="ECO:0000259" key="12">
    <source>
        <dbReference type="SMART" id="SM01268"/>
    </source>
</evidence>
<keyword evidence="13" id="KW-1185">Reference proteome</keyword>
<dbReference type="RefSeq" id="XP_013987087.1">
    <property type="nucleotide sequence ID" value="XM_014131612.2"/>
</dbReference>
<evidence type="ECO:0000313" key="14">
    <source>
        <dbReference type="RefSeq" id="XP_013987087.1"/>
    </source>
</evidence>
<dbReference type="SUPFAM" id="SSF49417">
    <property type="entry name" value="p53-like transcription factors"/>
    <property type="match status" value="1"/>
</dbReference>
<comment type="subunit">
    <text evidence="8">Interacts weakly with EBNA2. Does not interact with any Notch proteins.</text>
</comment>
<dbReference type="GO" id="GO:0007399">
    <property type="term" value="P:nervous system development"/>
    <property type="evidence" value="ECO:0007669"/>
    <property type="project" value="UniProtKB-ARBA"/>
</dbReference>
<proteinExistence type="inferred from homology"/>
<dbReference type="Pfam" id="PF09271">
    <property type="entry name" value="LAG1-DNAbind"/>
    <property type="match status" value="1"/>
</dbReference>
<dbReference type="InterPro" id="IPR013783">
    <property type="entry name" value="Ig-like_fold"/>
</dbReference>
<sequence>MHGVATKGLPLFRFSTATRPCRASSGRQKLGKRGKKITDSLDTAHTYQPWDSVTHLETALGRTEPRLLEWNSRLDQSFSPLPRVTRESVRQYLQFPPDQSVRILHAKVAQKSYGNEKRFFCPPPCVYISGSGWKLKQDLLNATGAGDSCYRLYGYMGLDSSCVAQADTSKLAFEDQPDARMFACAKSLYISDTDKRKHFRLVLKLFLGNGQEIGSFLSKLIKVISKPSQKRQSMKNADLCISTGSRVALFNRLRSQTVSTRYLAVERGAFVASARQWTAFTVTLVEDQHADSEEFTVCEGFICYGCVVQLVCTDSGVALPPMVIRKVNKQHAILDVDEPVSQLHKCAFQFKDNSQMYLCLSNERIIQYQVSSSLREQSREVLNDGSCWTIIGTEAVEYTFCEGLACVQGSVSPIPVITGLEVNGGGHVAMLEVNGENFGPHLKVWFGNVEAETMLRSPKSMLCVVPDVSVFSGEWRWLRHPITVPLSLIRLDGLIYRSTFSFTYTPEHNTPPQARGALQNAPESDTLIDFIHQEFTRTNFHLFMQN</sequence>
<gene>
    <name evidence="14" type="primary">rbpjl</name>
</gene>
<evidence type="ECO:0000256" key="8">
    <source>
        <dbReference type="ARBA" id="ARBA00064475"/>
    </source>
</evidence>
<evidence type="ECO:0000256" key="2">
    <source>
        <dbReference type="ARBA" id="ARBA00009704"/>
    </source>
</evidence>
<dbReference type="InterPro" id="IPR036358">
    <property type="entry name" value="BTD_sf"/>
</dbReference>
<keyword evidence="4" id="KW-0238">DNA-binding</keyword>
<dbReference type="SUPFAM" id="SSF81296">
    <property type="entry name" value="E set domains"/>
    <property type="match status" value="1"/>
</dbReference>
<dbReference type="SUPFAM" id="SSF110217">
    <property type="entry name" value="DNA-binding protein LAG-1 (CSL)"/>
    <property type="match status" value="1"/>
</dbReference>
<evidence type="ECO:0000256" key="10">
    <source>
        <dbReference type="ARBA" id="ARBA00080063"/>
    </source>
</evidence>
<evidence type="ECO:0000256" key="7">
    <source>
        <dbReference type="ARBA" id="ARBA00055625"/>
    </source>
</evidence>
<dbReference type="FunFam" id="2.80.10.50:FF:000003">
    <property type="entry name" value="recombining binding protein suppressor of hairless"/>
    <property type="match status" value="1"/>
</dbReference>
<dbReference type="InterPro" id="IPR008967">
    <property type="entry name" value="p53-like_TF_DNA-bd_sf"/>
</dbReference>
<feature type="domain" description="RBP-J/Cbf11/Cbf12 DNA binding" evidence="11">
    <location>
        <begin position="100"/>
        <end position="238"/>
    </location>
</feature>
<dbReference type="Gene3D" id="2.60.40.10">
    <property type="entry name" value="Immunoglobulins"/>
    <property type="match status" value="1"/>
</dbReference>
<dbReference type="OrthoDB" id="5600360at2759"/>
<dbReference type="PANTHER" id="PTHR10665">
    <property type="entry name" value="RECOMBINING BINDING PROTEIN SUPPRESSOR OF HAIRLESS"/>
    <property type="match status" value="1"/>
</dbReference>
<dbReference type="Gene3D" id="2.80.10.50">
    <property type="match status" value="1"/>
</dbReference>
<evidence type="ECO:0000259" key="11">
    <source>
        <dbReference type="SMART" id="SM01267"/>
    </source>
</evidence>
<dbReference type="FunFam" id="2.60.40.1450:FF:000002">
    <property type="entry name" value="Recombination signal binding protein for immunoglobulin kappa J region like"/>
    <property type="match status" value="1"/>
</dbReference>
<evidence type="ECO:0000256" key="9">
    <source>
        <dbReference type="ARBA" id="ARBA00069195"/>
    </source>
</evidence>
<dbReference type="FunFam" id="2.60.40.10:FF:000074">
    <property type="entry name" value="Recombining binding protein suppressor of hairless, putative"/>
    <property type="match status" value="1"/>
</dbReference>
<dbReference type="InterPro" id="IPR015350">
    <property type="entry name" value="Beta-trefoil_DNA-bd_dom"/>
</dbReference>
<dbReference type="Pfam" id="PF09270">
    <property type="entry name" value="BTD"/>
    <property type="match status" value="1"/>
</dbReference>
<comment type="similarity">
    <text evidence="2">Belongs to the Su(H) family.</text>
</comment>
<comment type="subcellular location">
    <subcellularLocation>
        <location evidence="1">Nucleus</location>
    </subcellularLocation>
</comment>
<evidence type="ECO:0000256" key="6">
    <source>
        <dbReference type="ARBA" id="ARBA00023242"/>
    </source>
</evidence>
<keyword evidence="3" id="KW-0805">Transcription regulation</keyword>
<reference evidence="14" key="1">
    <citation type="submission" date="2025-08" db="UniProtKB">
        <authorList>
            <consortium name="RefSeq"/>
        </authorList>
    </citation>
    <scope>IDENTIFICATION</scope>
</reference>
<dbReference type="KEGG" id="sasa:106565033"/>
<dbReference type="GO" id="GO:0001228">
    <property type="term" value="F:DNA-binding transcription activator activity, RNA polymerase II-specific"/>
    <property type="evidence" value="ECO:0007669"/>
    <property type="project" value="InterPro"/>
</dbReference>
<evidence type="ECO:0000256" key="1">
    <source>
        <dbReference type="ARBA" id="ARBA00004123"/>
    </source>
</evidence>
<evidence type="ECO:0000256" key="4">
    <source>
        <dbReference type="ARBA" id="ARBA00023125"/>
    </source>
</evidence>
<dbReference type="InterPro" id="IPR037095">
    <property type="entry name" value="RBP-J/Cbf11_DNA-bd_sf"/>
</dbReference>
<organism evidence="13 14">
    <name type="scientific">Salmo salar</name>
    <name type="common">Atlantic salmon</name>
    <dbReference type="NCBI Taxonomy" id="8030"/>
    <lineage>
        <taxon>Eukaryota</taxon>
        <taxon>Metazoa</taxon>
        <taxon>Chordata</taxon>
        <taxon>Craniata</taxon>
        <taxon>Vertebrata</taxon>
        <taxon>Euteleostomi</taxon>
        <taxon>Actinopterygii</taxon>
        <taxon>Neopterygii</taxon>
        <taxon>Teleostei</taxon>
        <taxon>Protacanthopterygii</taxon>
        <taxon>Salmoniformes</taxon>
        <taxon>Salmonidae</taxon>
        <taxon>Salmoninae</taxon>
        <taxon>Salmo</taxon>
    </lineage>
</organism>
<dbReference type="SMART" id="SM01267">
    <property type="entry name" value="LAG1_DNAbind"/>
    <property type="match status" value="1"/>
</dbReference>
<keyword evidence="6" id="KW-0539">Nucleus</keyword>
<name>A0A1S3L7Z1_SALSA</name>
<dbReference type="InterPro" id="IPR038007">
    <property type="entry name" value="RBP-Jkappa_IPT"/>
</dbReference>
<evidence type="ECO:0000256" key="3">
    <source>
        <dbReference type="ARBA" id="ARBA00023015"/>
    </source>
</evidence>
<dbReference type="Pfam" id="PF20144">
    <property type="entry name" value="TIG_SUH"/>
    <property type="match status" value="1"/>
</dbReference>
<dbReference type="AlphaFoldDB" id="A0A1S3L7Z1"/>
<evidence type="ECO:0000313" key="13">
    <source>
        <dbReference type="Proteomes" id="UP001652741"/>
    </source>
</evidence>
<protein>
    <recommendedName>
        <fullName evidence="9">Recombining binding protein suppressor of hairless-like protein</fullName>
    </recommendedName>
    <alternativeName>
        <fullName evidence="10">Transcription factor RBP-L</fullName>
    </alternativeName>
</protein>
<dbReference type="InterPro" id="IPR040159">
    <property type="entry name" value="CLS_fam"/>
</dbReference>
<dbReference type="GO" id="GO:0000978">
    <property type="term" value="F:RNA polymerase II cis-regulatory region sequence-specific DNA binding"/>
    <property type="evidence" value="ECO:0007669"/>
    <property type="project" value="InterPro"/>
</dbReference>
<evidence type="ECO:0000256" key="5">
    <source>
        <dbReference type="ARBA" id="ARBA00023163"/>
    </source>
</evidence>
<accession>A0A1S3L7Z1</accession>
<comment type="function">
    <text evidence="7">Putative transcription factor, which cooperates with EBNA2 to activate transcription.</text>
</comment>
<dbReference type="Proteomes" id="UP001652741">
    <property type="component" value="Chromosome ssa12"/>
</dbReference>
<dbReference type="SMART" id="SM01268">
    <property type="entry name" value="BTD"/>
    <property type="match status" value="1"/>
</dbReference>
<keyword evidence="5" id="KW-0804">Transcription</keyword>
<feature type="domain" description="Beta-trefoil DNA-binding" evidence="12">
    <location>
        <begin position="239"/>
        <end position="388"/>
    </location>
</feature>
<dbReference type="InterPro" id="IPR014756">
    <property type="entry name" value="Ig_E-set"/>
</dbReference>